<feature type="compositionally biased region" description="Pro residues" evidence="1">
    <location>
        <begin position="171"/>
        <end position="196"/>
    </location>
</feature>
<sequence length="474" mass="50712">MASSRGGLPRPSSLNLPPPDVGFTTMATPSANQQLPPPPAQWQSSDDAMQHWLRAKAEEDRRRQEEEKTRQETLRLEQRRVEQSMLRDSLQAGIPPHIIPLIFAGICQGVLPQPALELAQQYLAQLPGARGPNPHIPPPAHSHTHSQSLSHSQRPSIHIRQDSRSSLPTSYAPPPAQHVVPPPPNILLSQNPPPNSSAPNTPQPLGGPQIANGTPDARTGTNPWMNSGGPVQAQSVPINLGNVQYAPGSSVPVAQGPRRPDSQSRRSPPSLYFHHWVPPAQPHSGATLGKAHQEPPGASSNPRRPDHQTSPGRKRKAPGPHQPAPTPSSRSPGSLPGVSHTPRPGSPRNYGQQVGRSRHRHQPSDTSVSHGSYQQDHVKAEFTERISPPQVSTGVTASARDTASLARNRDSTDQARSGDASPLEQTDKLQVLQAPYASSIETGARDSDLESSPQQSPTLGTPLASTQLSSYGGG</sequence>
<proteinExistence type="predicted"/>
<comment type="caution">
    <text evidence="2">The sequence shown here is derived from an EMBL/GenBank/DDBJ whole genome shotgun (WGS) entry which is preliminary data.</text>
</comment>
<feature type="compositionally biased region" description="Basic and acidic residues" evidence="1">
    <location>
        <begin position="55"/>
        <end position="76"/>
    </location>
</feature>
<keyword evidence="3" id="KW-1185">Reference proteome</keyword>
<protein>
    <submittedName>
        <fullName evidence="2">Uncharacterized protein</fullName>
    </submittedName>
</protein>
<feature type="region of interest" description="Disordered" evidence="1">
    <location>
        <begin position="1"/>
        <end position="76"/>
    </location>
</feature>
<organism evidence="2 3">
    <name type="scientific">Aspergillus cavernicola</name>
    <dbReference type="NCBI Taxonomy" id="176166"/>
    <lineage>
        <taxon>Eukaryota</taxon>
        <taxon>Fungi</taxon>
        <taxon>Dikarya</taxon>
        <taxon>Ascomycota</taxon>
        <taxon>Pezizomycotina</taxon>
        <taxon>Eurotiomycetes</taxon>
        <taxon>Eurotiomycetidae</taxon>
        <taxon>Eurotiales</taxon>
        <taxon>Aspergillaceae</taxon>
        <taxon>Aspergillus</taxon>
        <taxon>Aspergillus subgen. Nidulantes</taxon>
    </lineage>
</organism>
<name>A0ABR4J4K4_9EURO</name>
<feature type="compositionally biased region" description="Polar residues" evidence="1">
    <location>
        <begin position="25"/>
        <end position="34"/>
    </location>
</feature>
<feature type="region of interest" description="Disordered" evidence="1">
    <location>
        <begin position="129"/>
        <end position="474"/>
    </location>
</feature>
<evidence type="ECO:0000313" key="2">
    <source>
        <dbReference type="EMBL" id="KAL2834969.1"/>
    </source>
</evidence>
<evidence type="ECO:0000256" key="1">
    <source>
        <dbReference type="SAM" id="MobiDB-lite"/>
    </source>
</evidence>
<evidence type="ECO:0000313" key="3">
    <source>
        <dbReference type="Proteomes" id="UP001610335"/>
    </source>
</evidence>
<dbReference type="Proteomes" id="UP001610335">
    <property type="component" value="Unassembled WGS sequence"/>
</dbReference>
<gene>
    <name evidence="2" type="ORF">BDW59DRAFT_1816</name>
</gene>
<feature type="compositionally biased region" description="Polar residues" evidence="1">
    <location>
        <begin position="389"/>
        <end position="401"/>
    </location>
</feature>
<dbReference type="Pfam" id="PF10846">
    <property type="entry name" value="DUF2722"/>
    <property type="match status" value="1"/>
</dbReference>
<feature type="compositionally biased region" description="Polar residues" evidence="1">
    <location>
        <begin position="450"/>
        <end position="474"/>
    </location>
</feature>
<accession>A0ABR4J4K4</accession>
<dbReference type="InterPro" id="IPR021216">
    <property type="entry name" value="DUF2722"/>
</dbReference>
<reference evidence="2 3" key="1">
    <citation type="submission" date="2024-07" db="EMBL/GenBank/DDBJ databases">
        <title>Section-level genome sequencing and comparative genomics of Aspergillus sections Usti and Cavernicolus.</title>
        <authorList>
            <consortium name="Lawrence Berkeley National Laboratory"/>
            <person name="Nybo J.L."/>
            <person name="Vesth T.C."/>
            <person name="Theobald S."/>
            <person name="Frisvad J.C."/>
            <person name="Larsen T.O."/>
            <person name="Kjaerboelling I."/>
            <person name="Rothschild-Mancinelli K."/>
            <person name="Lyhne E.K."/>
            <person name="Kogle M.E."/>
            <person name="Barry K."/>
            <person name="Clum A."/>
            <person name="Na H."/>
            <person name="Ledsgaard L."/>
            <person name="Lin J."/>
            <person name="Lipzen A."/>
            <person name="Kuo A."/>
            <person name="Riley R."/>
            <person name="Mondo S."/>
            <person name="LaButti K."/>
            <person name="Haridas S."/>
            <person name="Pangalinan J."/>
            <person name="Salamov A.A."/>
            <person name="Simmons B.A."/>
            <person name="Magnuson J.K."/>
            <person name="Chen J."/>
            <person name="Drula E."/>
            <person name="Henrissat B."/>
            <person name="Wiebenga A."/>
            <person name="Lubbers R.J."/>
            <person name="Gomes A.C."/>
            <person name="Makela M.R."/>
            <person name="Stajich J."/>
            <person name="Grigoriev I.V."/>
            <person name="Mortensen U.H."/>
            <person name="De vries R.P."/>
            <person name="Baker S.E."/>
            <person name="Andersen M.R."/>
        </authorList>
    </citation>
    <scope>NUCLEOTIDE SEQUENCE [LARGE SCALE GENOMIC DNA]</scope>
    <source>
        <strain evidence="2 3">CBS 600.67</strain>
    </source>
</reference>
<feature type="compositionally biased region" description="Polar residues" evidence="1">
    <location>
        <begin position="364"/>
        <end position="375"/>
    </location>
</feature>
<dbReference type="EMBL" id="JBFXLS010000001">
    <property type="protein sequence ID" value="KAL2834969.1"/>
    <property type="molecule type" value="Genomic_DNA"/>
</dbReference>